<reference evidence="4 5" key="1">
    <citation type="submission" date="2020-03" db="EMBL/GenBank/DDBJ databases">
        <title>Whole genome shotgun sequence of Phytohabitans rumicis NBRC 108638.</title>
        <authorList>
            <person name="Komaki H."/>
            <person name="Tamura T."/>
        </authorList>
    </citation>
    <scope>NUCLEOTIDE SEQUENCE [LARGE SCALE GENOMIC DNA]</scope>
    <source>
        <strain evidence="4 5">NBRC 108638</strain>
    </source>
</reference>
<dbReference type="SUPFAM" id="SSF52151">
    <property type="entry name" value="FabD/lysophospholipase-like"/>
    <property type="match status" value="1"/>
</dbReference>
<dbReference type="EMBL" id="BLPG01000001">
    <property type="protein sequence ID" value="GFJ95503.1"/>
    <property type="molecule type" value="Genomic_DNA"/>
</dbReference>
<reference evidence="4 5" key="2">
    <citation type="submission" date="2020-03" db="EMBL/GenBank/DDBJ databases">
        <authorList>
            <person name="Ichikawa N."/>
            <person name="Kimura A."/>
            <person name="Kitahashi Y."/>
            <person name="Uohara A."/>
        </authorList>
    </citation>
    <scope>NUCLEOTIDE SEQUENCE [LARGE SCALE GENOMIC DNA]</scope>
    <source>
        <strain evidence="4 5">NBRC 108638</strain>
    </source>
</reference>
<feature type="domain" description="PNPLA" evidence="3">
    <location>
        <begin position="10"/>
        <end position="215"/>
    </location>
</feature>
<name>A0A6V8LE52_9ACTN</name>
<dbReference type="PANTHER" id="PTHR46394:SF1">
    <property type="entry name" value="PNPLA DOMAIN-CONTAINING PROTEIN"/>
    <property type="match status" value="1"/>
</dbReference>
<evidence type="ECO:0000313" key="4">
    <source>
        <dbReference type="EMBL" id="GFJ95503.1"/>
    </source>
</evidence>
<dbReference type="GO" id="GO:0016787">
    <property type="term" value="F:hydrolase activity"/>
    <property type="evidence" value="ECO:0007669"/>
    <property type="project" value="UniProtKB-UniRule"/>
</dbReference>
<dbReference type="PANTHER" id="PTHR46394">
    <property type="entry name" value="ANNEXIN"/>
    <property type="match status" value="1"/>
</dbReference>
<feature type="active site" description="Nucleophile" evidence="2">
    <location>
        <position position="46"/>
    </location>
</feature>
<dbReference type="GO" id="GO:0016042">
    <property type="term" value="P:lipid catabolic process"/>
    <property type="evidence" value="ECO:0007669"/>
    <property type="project" value="UniProtKB-UniRule"/>
</dbReference>
<protein>
    <submittedName>
        <fullName evidence="4">Esterase</fullName>
    </submittedName>
</protein>
<dbReference type="InterPro" id="IPR002641">
    <property type="entry name" value="PNPLA_dom"/>
</dbReference>
<dbReference type="Pfam" id="PF01734">
    <property type="entry name" value="Patatin"/>
    <property type="match status" value="1"/>
</dbReference>
<feature type="short sequence motif" description="GXGXXG" evidence="2">
    <location>
        <begin position="14"/>
        <end position="19"/>
    </location>
</feature>
<evidence type="ECO:0000256" key="1">
    <source>
        <dbReference type="ARBA" id="ARBA00023098"/>
    </source>
</evidence>
<dbReference type="Proteomes" id="UP000482960">
    <property type="component" value="Unassembled WGS sequence"/>
</dbReference>
<gene>
    <name evidence="4" type="ORF">Prum_091450</name>
</gene>
<comment type="caution">
    <text evidence="4">The sequence shown here is derived from an EMBL/GenBank/DDBJ whole genome shotgun (WGS) entry which is preliminary data.</text>
</comment>
<dbReference type="RefSeq" id="WP_173083105.1">
    <property type="nucleotide sequence ID" value="NZ_BAABJB010000021.1"/>
</dbReference>
<proteinExistence type="predicted"/>
<sequence>METTERNADLVLEGGGVKGIGLVGAVSALYEAGYRFGRPGRVAGTSAGSIVGALVAAGMPVSQMVDVMRDLDYRRFQDGPPFGALGRGLSLLTQLGRYRGDHLRGWIAAQLASLGVRTFGDLRLRDPGSDLPPEQQYGLVVIVSDATNGRMVRLPWDYARYGLDPDEQPVADAVRASSSIPFFFRPYRLRLPRGGKTAICTDGGMLSNYPINIFDRAEGTPRWPTFGVKLSARPPDGLWDSTWAPVRGPIGLGKALMATMMNAHDRLYLDDPAVCARTMFVPTDGVRSTDFDLSESIREKLYAQGRAAANDFLTTWDFEGYLRKWRR</sequence>
<keyword evidence="5" id="KW-1185">Reference proteome</keyword>
<keyword evidence="2" id="KW-0378">Hydrolase</keyword>
<feature type="short sequence motif" description="DGA/G" evidence="2">
    <location>
        <begin position="202"/>
        <end position="204"/>
    </location>
</feature>
<keyword evidence="2" id="KW-0442">Lipid degradation</keyword>
<evidence type="ECO:0000313" key="5">
    <source>
        <dbReference type="Proteomes" id="UP000482960"/>
    </source>
</evidence>
<evidence type="ECO:0000256" key="2">
    <source>
        <dbReference type="PROSITE-ProRule" id="PRU01161"/>
    </source>
</evidence>
<dbReference type="InterPro" id="IPR016035">
    <property type="entry name" value="Acyl_Trfase/lysoPLipase"/>
</dbReference>
<organism evidence="4 5">
    <name type="scientific">Phytohabitans rumicis</name>
    <dbReference type="NCBI Taxonomy" id="1076125"/>
    <lineage>
        <taxon>Bacteria</taxon>
        <taxon>Bacillati</taxon>
        <taxon>Actinomycetota</taxon>
        <taxon>Actinomycetes</taxon>
        <taxon>Micromonosporales</taxon>
        <taxon>Micromonosporaceae</taxon>
    </lineage>
</organism>
<dbReference type="CDD" id="cd07207">
    <property type="entry name" value="Pat_ExoU_VipD_like"/>
    <property type="match status" value="1"/>
</dbReference>
<dbReference type="AlphaFoldDB" id="A0A6V8LE52"/>
<dbReference type="PROSITE" id="PS51635">
    <property type="entry name" value="PNPLA"/>
    <property type="match status" value="1"/>
</dbReference>
<keyword evidence="1 2" id="KW-0443">Lipid metabolism</keyword>
<feature type="short sequence motif" description="GXSXG" evidence="2">
    <location>
        <begin position="44"/>
        <end position="48"/>
    </location>
</feature>
<evidence type="ECO:0000259" key="3">
    <source>
        <dbReference type="PROSITE" id="PS51635"/>
    </source>
</evidence>
<dbReference type="InterPro" id="IPR052580">
    <property type="entry name" value="Lipid_Hydrolase"/>
</dbReference>
<accession>A0A6V8LE52</accession>
<dbReference type="Gene3D" id="3.40.1090.10">
    <property type="entry name" value="Cytosolic phospholipase A2 catalytic domain"/>
    <property type="match status" value="2"/>
</dbReference>
<feature type="active site" description="Proton acceptor" evidence="2">
    <location>
        <position position="202"/>
    </location>
</feature>